<evidence type="ECO:0000256" key="11">
    <source>
        <dbReference type="SAM" id="Phobius"/>
    </source>
</evidence>
<dbReference type="SMART" id="SM00387">
    <property type="entry name" value="HATPase_c"/>
    <property type="match status" value="1"/>
</dbReference>
<dbReference type="AlphaFoldDB" id="A0A3N4Z7E2"/>
<dbReference type="CDD" id="cd00075">
    <property type="entry name" value="HATPase"/>
    <property type="match status" value="1"/>
</dbReference>
<dbReference type="CDD" id="cd06225">
    <property type="entry name" value="HAMP"/>
    <property type="match status" value="1"/>
</dbReference>
<protein>
    <recommendedName>
        <fullName evidence="3">histidine kinase</fullName>
        <ecNumber evidence="3">2.7.13.3</ecNumber>
    </recommendedName>
</protein>
<comment type="subcellular location">
    <subcellularLocation>
        <location evidence="2">Cell membrane</location>
    </subcellularLocation>
</comment>
<dbReference type="Proteomes" id="UP000280726">
    <property type="component" value="Unassembled WGS sequence"/>
</dbReference>
<feature type="transmembrane region" description="Helical" evidence="11">
    <location>
        <begin position="69"/>
        <end position="90"/>
    </location>
</feature>
<dbReference type="InterPro" id="IPR004358">
    <property type="entry name" value="Sig_transdc_His_kin-like_C"/>
</dbReference>
<dbReference type="Gene3D" id="1.10.287.130">
    <property type="match status" value="1"/>
</dbReference>
<feature type="domain" description="Histidine kinase" evidence="12">
    <location>
        <begin position="153"/>
        <end position="371"/>
    </location>
</feature>
<dbReference type="PANTHER" id="PTHR45436:SF5">
    <property type="entry name" value="SENSOR HISTIDINE KINASE TRCS"/>
    <property type="match status" value="1"/>
</dbReference>
<comment type="caution">
    <text evidence="14">The sequence shown here is derived from an EMBL/GenBank/DDBJ whole genome shotgun (WGS) entry which is preliminary data.</text>
</comment>
<comment type="catalytic activity">
    <reaction evidence="1">
        <text>ATP + protein L-histidine = ADP + protein N-phospho-L-histidine.</text>
        <dbReference type="EC" id="2.7.13.3"/>
    </reaction>
</comment>
<sequence length="377" mass="39463">MSPVRPERWGLAARLLAATMAVVLVAAGTAWAVAIAIGPAVFHDHMVDTGLSDPAGVEHAERAFRTASAVSLGLALVTALAAAVAVSLFLSRRVTRSLRLATMASKRVAAGDHSVRMPHLGMGREFDDMGAAFNTMAAELSAVEASRTRMLGDLAHEMRTPVATLDGYLEAIMDGVERADEKTLTMLRTQVGRLARLAEDVALVTTAEEGRLGMRREPVEVAALVRSAAELAAARFAARGVDLDTKIDGAATGAVVVADRDRLGQVLTNLLDNALRHTPHGGSVRLLARQDGSAVVIVVSDSGEGIPDEHLPHLFERFYRVDTARDRAHGGSGVGLAIVRAIVQAHDGAVTATSDGPGTGSTFTVTLPVRGSVTAGR</sequence>
<dbReference type="PANTHER" id="PTHR45436">
    <property type="entry name" value="SENSOR HISTIDINE KINASE YKOH"/>
    <property type="match status" value="1"/>
</dbReference>
<dbReference type="GO" id="GO:0000155">
    <property type="term" value="F:phosphorelay sensor kinase activity"/>
    <property type="evidence" value="ECO:0007669"/>
    <property type="project" value="InterPro"/>
</dbReference>
<dbReference type="SUPFAM" id="SSF158472">
    <property type="entry name" value="HAMP domain-like"/>
    <property type="match status" value="1"/>
</dbReference>
<dbReference type="FunFam" id="3.30.565.10:FF:000006">
    <property type="entry name" value="Sensor histidine kinase WalK"/>
    <property type="match status" value="1"/>
</dbReference>
<dbReference type="GO" id="GO:0005886">
    <property type="term" value="C:plasma membrane"/>
    <property type="evidence" value="ECO:0007669"/>
    <property type="project" value="UniProtKB-SubCell"/>
</dbReference>
<keyword evidence="6 11" id="KW-0812">Transmembrane</keyword>
<keyword evidence="7 14" id="KW-0418">Kinase</keyword>
<keyword evidence="9" id="KW-0902">Two-component regulatory system</keyword>
<proteinExistence type="predicted"/>
<evidence type="ECO:0000256" key="10">
    <source>
        <dbReference type="ARBA" id="ARBA00023136"/>
    </source>
</evidence>
<dbReference type="InterPro" id="IPR050428">
    <property type="entry name" value="TCS_sensor_his_kinase"/>
</dbReference>
<evidence type="ECO:0000256" key="1">
    <source>
        <dbReference type="ARBA" id="ARBA00000085"/>
    </source>
</evidence>
<dbReference type="SUPFAM" id="SSF55874">
    <property type="entry name" value="ATPase domain of HSP90 chaperone/DNA topoisomerase II/histidine kinase"/>
    <property type="match status" value="1"/>
</dbReference>
<dbReference type="EC" id="2.7.13.3" evidence="3"/>
<evidence type="ECO:0000313" key="15">
    <source>
        <dbReference type="Proteomes" id="UP000280726"/>
    </source>
</evidence>
<gene>
    <name evidence="14" type="ORF">EDD32_2743</name>
</gene>
<dbReference type="PROSITE" id="PS50109">
    <property type="entry name" value="HIS_KIN"/>
    <property type="match status" value="1"/>
</dbReference>
<dbReference type="InterPro" id="IPR036097">
    <property type="entry name" value="HisK_dim/P_sf"/>
</dbReference>
<dbReference type="SMART" id="SM00304">
    <property type="entry name" value="HAMP"/>
    <property type="match status" value="1"/>
</dbReference>
<dbReference type="Gene3D" id="6.10.340.10">
    <property type="match status" value="1"/>
</dbReference>
<evidence type="ECO:0000256" key="2">
    <source>
        <dbReference type="ARBA" id="ARBA00004236"/>
    </source>
</evidence>
<dbReference type="Gene3D" id="3.30.565.10">
    <property type="entry name" value="Histidine kinase-like ATPase, C-terminal domain"/>
    <property type="match status" value="1"/>
</dbReference>
<keyword evidence="5" id="KW-0808">Transferase</keyword>
<dbReference type="Pfam" id="PF00512">
    <property type="entry name" value="HisKA"/>
    <property type="match status" value="1"/>
</dbReference>
<feature type="domain" description="HAMP" evidence="13">
    <location>
        <begin position="92"/>
        <end position="145"/>
    </location>
</feature>
<keyword evidence="8 11" id="KW-1133">Transmembrane helix</keyword>
<dbReference type="Pfam" id="PF02518">
    <property type="entry name" value="HATPase_c"/>
    <property type="match status" value="1"/>
</dbReference>
<reference evidence="14 15" key="1">
    <citation type="submission" date="2018-11" db="EMBL/GenBank/DDBJ databases">
        <title>Sequencing the genomes of 1000 actinobacteria strains.</title>
        <authorList>
            <person name="Klenk H.-P."/>
        </authorList>
    </citation>
    <scope>NUCLEOTIDE SEQUENCE [LARGE SCALE GENOMIC DNA]</scope>
    <source>
        <strain evidence="14 15">DSM 14418</strain>
    </source>
</reference>
<evidence type="ECO:0000256" key="9">
    <source>
        <dbReference type="ARBA" id="ARBA00023012"/>
    </source>
</evidence>
<keyword evidence="10 11" id="KW-0472">Membrane</keyword>
<accession>A0A3N4Z7E2</accession>
<name>A0A3N4Z7E2_9MICO</name>
<keyword evidence="15" id="KW-1185">Reference proteome</keyword>
<dbReference type="SUPFAM" id="SSF47384">
    <property type="entry name" value="Homodimeric domain of signal transducing histidine kinase"/>
    <property type="match status" value="1"/>
</dbReference>
<dbReference type="InterPro" id="IPR003661">
    <property type="entry name" value="HisK_dim/P_dom"/>
</dbReference>
<evidence type="ECO:0000259" key="12">
    <source>
        <dbReference type="PROSITE" id="PS50109"/>
    </source>
</evidence>
<evidence type="ECO:0000256" key="6">
    <source>
        <dbReference type="ARBA" id="ARBA00022692"/>
    </source>
</evidence>
<evidence type="ECO:0000256" key="7">
    <source>
        <dbReference type="ARBA" id="ARBA00022777"/>
    </source>
</evidence>
<dbReference type="InterPro" id="IPR005467">
    <property type="entry name" value="His_kinase_dom"/>
</dbReference>
<evidence type="ECO:0000256" key="8">
    <source>
        <dbReference type="ARBA" id="ARBA00022989"/>
    </source>
</evidence>
<evidence type="ECO:0000313" key="14">
    <source>
        <dbReference type="EMBL" id="RPF28227.1"/>
    </source>
</evidence>
<evidence type="ECO:0000259" key="13">
    <source>
        <dbReference type="PROSITE" id="PS50885"/>
    </source>
</evidence>
<dbReference type="InterPro" id="IPR036890">
    <property type="entry name" value="HATPase_C_sf"/>
</dbReference>
<dbReference type="EMBL" id="RKRA01000001">
    <property type="protein sequence ID" value="RPF28227.1"/>
    <property type="molecule type" value="Genomic_DNA"/>
</dbReference>
<dbReference type="PROSITE" id="PS50885">
    <property type="entry name" value="HAMP"/>
    <property type="match status" value="1"/>
</dbReference>
<dbReference type="SMART" id="SM00388">
    <property type="entry name" value="HisKA"/>
    <property type="match status" value="1"/>
</dbReference>
<dbReference type="InterPro" id="IPR003660">
    <property type="entry name" value="HAMP_dom"/>
</dbReference>
<keyword evidence="4" id="KW-0597">Phosphoprotein</keyword>
<dbReference type="PRINTS" id="PR00344">
    <property type="entry name" value="BCTRLSENSOR"/>
</dbReference>
<dbReference type="InterPro" id="IPR003594">
    <property type="entry name" value="HATPase_dom"/>
</dbReference>
<dbReference type="Pfam" id="PF00672">
    <property type="entry name" value="HAMP"/>
    <property type="match status" value="1"/>
</dbReference>
<feature type="transmembrane region" description="Helical" evidence="11">
    <location>
        <begin position="12"/>
        <end position="37"/>
    </location>
</feature>
<evidence type="ECO:0000256" key="3">
    <source>
        <dbReference type="ARBA" id="ARBA00012438"/>
    </source>
</evidence>
<evidence type="ECO:0000256" key="5">
    <source>
        <dbReference type="ARBA" id="ARBA00022679"/>
    </source>
</evidence>
<dbReference type="CDD" id="cd00082">
    <property type="entry name" value="HisKA"/>
    <property type="match status" value="1"/>
</dbReference>
<evidence type="ECO:0000256" key="4">
    <source>
        <dbReference type="ARBA" id="ARBA00022553"/>
    </source>
</evidence>
<organism evidence="14 15">
    <name type="scientific">Georgenia muralis</name>
    <dbReference type="NCBI Taxonomy" id="154117"/>
    <lineage>
        <taxon>Bacteria</taxon>
        <taxon>Bacillati</taxon>
        <taxon>Actinomycetota</taxon>
        <taxon>Actinomycetes</taxon>
        <taxon>Micrococcales</taxon>
        <taxon>Bogoriellaceae</taxon>
        <taxon>Georgenia</taxon>
    </lineage>
</organism>